<dbReference type="SMART" id="SM00256">
    <property type="entry name" value="FBOX"/>
    <property type="match status" value="1"/>
</dbReference>
<evidence type="ECO:0000256" key="2">
    <source>
        <dbReference type="ARBA" id="ARBA00022803"/>
    </source>
</evidence>
<keyword evidence="2" id="KW-0802">TPR repeat</keyword>
<dbReference type="PANTHER" id="PTHR22904:SF523">
    <property type="entry name" value="STRESS-INDUCED-PHOSPHOPROTEIN 1"/>
    <property type="match status" value="1"/>
</dbReference>
<proteinExistence type="predicted"/>
<dbReference type="PANTHER" id="PTHR22904">
    <property type="entry name" value="TPR REPEAT CONTAINING PROTEIN"/>
    <property type="match status" value="1"/>
</dbReference>
<dbReference type="GeneID" id="66118372"/>
<protein>
    <recommendedName>
        <fullName evidence="3">F-box domain-containing protein</fullName>
    </recommendedName>
</protein>
<dbReference type="Pfam" id="PF12937">
    <property type="entry name" value="F-box-like"/>
    <property type="match status" value="1"/>
</dbReference>
<dbReference type="RefSeq" id="XP_043049818.1">
    <property type="nucleotide sequence ID" value="XM_043195645.1"/>
</dbReference>
<dbReference type="SUPFAM" id="SSF81383">
    <property type="entry name" value="F-box domain"/>
    <property type="match status" value="1"/>
</dbReference>
<evidence type="ECO:0000313" key="5">
    <source>
        <dbReference type="Proteomes" id="UP000790833"/>
    </source>
</evidence>
<keyword evidence="1" id="KW-0677">Repeat</keyword>
<evidence type="ECO:0000313" key="4">
    <source>
        <dbReference type="EMBL" id="KAG7194271.1"/>
    </source>
</evidence>
<dbReference type="InterPro" id="IPR001810">
    <property type="entry name" value="F-box_dom"/>
</dbReference>
<gene>
    <name evidence="4" type="ORF">KQ657_004998</name>
</gene>
<dbReference type="InterPro" id="IPR036047">
    <property type="entry name" value="F-box-like_dom_sf"/>
</dbReference>
<dbReference type="SMART" id="SM00028">
    <property type="entry name" value="TPR"/>
    <property type="match status" value="3"/>
</dbReference>
<dbReference type="InterPro" id="IPR019734">
    <property type="entry name" value="TPR_rpt"/>
</dbReference>
<evidence type="ECO:0000259" key="3">
    <source>
        <dbReference type="PROSITE" id="PS50181"/>
    </source>
</evidence>
<dbReference type="OrthoDB" id="629492at2759"/>
<dbReference type="InterPro" id="IPR032675">
    <property type="entry name" value="LRR_dom_sf"/>
</dbReference>
<dbReference type="AlphaFoldDB" id="A0A9P7VB10"/>
<dbReference type="SUPFAM" id="SSF52047">
    <property type="entry name" value="RNI-like"/>
    <property type="match status" value="1"/>
</dbReference>
<dbReference type="GO" id="GO:0051879">
    <property type="term" value="F:Hsp90 protein binding"/>
    <property type="evidence" value="ECO:0007669"/>
    <property type="project" value="TreeGrafter"/>
</dbReference>
<dbReference type="Gene3D" id="1.20.1280.50">
    <property type="match status" value="1"/>
</dbReference>
<accession>A0A9P7VB10</accession>
<sequence length="700" mass="79647">MSSELELRLQRSIALFKQKNYADALTEYTELIQTVNEIPIPQIKKLRVSLYNLLETPVFGPVVHPRIGTLLDGRAATLEKLGQYDLALQSATKITTLEPLSCKGYIRVGKILQLLERKEEAYKVYQKGLYLIKRAQKRYGIAVPESLYGLLKENYKHLNSQLLKRFRGNNNNSDSAIIKAQQLSTAGLQRKFDQLVPLKRSASSGSGFDLKRSHHSSNVVLDPFEYLPFELLDFIFSLLPMAHVLRCRTVSRRWCTLIDNLPHLFEFKCRSSISLQQFQAGVQFQRRITRLTKYGKIKSMSLKLDTKDTKILDYALESFAFKLESLLVQNSRWNLLLILNRITKESKKLFFVNLESLLLTIGLPLKCLAFLAAIAPQLKQLTIVSTDNNYNVKSLNLNPIIGNADPNNKFKALEAAKLIFLPRENLPPLKDQQTLQCLGHNLHSFTLVCQHWDNPSGPWFMDWLGSNSNLKQLYLEGNGIAISTLFETLSRSSIVLDSFVAREGVPSSDNSLGNLSPQVQFPFLFNVRYLDFYGILATFRFQERLLQILSSTQGYVETLNLGKLGLCFEGYLPDTRSGLGLRDILRLCPNLKHLFLNELLLDNHSLLLFNKAFHSLGRSHLQTLDLSFCTSITGTGLIRLFDETNNFRLTIDKLILDGVLVDPATLGYLVRSGYIAKIQNDPIARRWDVFGIRSLIRHKT</sequence>
<reference evidence="4" key="1">
    <citation type="submission" date="2021-03" db="EMBL/GenBank/DDBJ databases">
        <authorList>
            <person name="Palmer J.M."/>
        </authorList>
    </citation>
    <scope>NUCLEOTIDE SEQUENCE</scope>
    <source>
        <strain evidence="4">ARV_011</strain>
    </source>
</reference>
<feature type="domain" description="F-box" evidence="3">
    <location>
        <begin position="221"/>
        <end position="268"/>
    </location>
</feature>
<name>A0A9P7VB10_9ASCO</name>
<dbReference type="SUPFAM" id="SSF48452">
    <property type="entry name" value="TPR-like"/>
    <property type="match status" value="1"/>
</dbReference>
<evidence type="ECO:0000256" key="1">
    <source>
        <dbReference type="ARBA" id="ARBA00022737"/>
    </source>
</evidence>
<dbReference type="EMBL" id="JAHMUF010000008">
    <property type="protein sequence ID" value="KAG7194271.1"/>
    <property type="molecule type" value="Genomic_DNA"/>
</dbReference>
<dbReference type="InterPro" id="IPR011990">
    <property type="entry name" value="TPR-like_helical_dom_sf"/>
</dbReference>
<dbReference type="Gene3D" id="1.25.40.10">
    <property type="entry name" value="Tetratricopeptide repeat domain"/>
    <property type="match status" value="1"/>
</dbReference>
<dbReference type="Proteomes" id="UP000790833">
    <property type="component" value="Unassembled WGS sequence"/>
</dbReference>
<dbReference type="PROSITE" id="PS50181">
    <property type="entry name" value="FBOX"/>
    <property type="match status" value="1"/>
</dbReference>
<keyword evidence="5" id="KW-1185">Reference proteome</keyword>
<organism evidence="4 5">
    <name type="scientific">Scheffersomyces spartinae</name>
    <dbReference type="NCBI Taxonomy" id="45513"/>
    <lineage>
        <taxon>Eukaryota</taxon>
        <taxon>Fungi</taxon>
        <taxon>Dikarya</taxon>
        <taxon>Ascomycota</taxon>
        <taxon>Saccharomycotina</taxon>
        <taxon>Pichiomycetes</taxon>
        <taxon>Debaryomycetaceae</taxon>
        <taxon>Scheffersomyces</taxon>
    </lineage>
</organism>
<dbReference type="Gene3D" id="3.80.10.10">
    <property type="entry name" value="Ribonuclease Inhibitor"/>
    <property type="match status" value="1"/>
</dbReference>
<comment type="caution">
    <text evidence="4">The sequence shown here is derived from an EMBL/GenBank/DDBJ whole genome shotgun (WGS) entry which is preliminary data.</text>
</comment>